<evidence type="ECO:0000256" key="1">
    <source>
        <dbReference type="SAM" id="SignalP"/>
    </source>
</evidence>
<keyword evidence="3" id="KW-1185">Reference proteome</keyword>
<dbReference type="AlphaFoldDB" id="A0A9X3EYU6"/>
<name>A0A9X3EYU6_9BACT</name>
<gene>
    <name evidence="2" type="ORF">OV079_46290</name>
</gene>
<accession>A0A9X3EYU6</accession>
<sequence>MMRKMLMAAPLLAFALPFATPSASAARPLATPAPTAEFCWGDSCDDHDESIKLMICVEVQLAVDRDYECEIQQGPQCLANCTAEAMTPLCLNELGDRVRSAEALEACQAERAATCRSQCDGDGAAFCSEGARWDDGHDDDDDDDDGGGGGGPIFIDVGVCVWLDLKG</sequence>
<feature type="chain" id="PRO_5040967837" evidence="1">
    <location>
        <begin position="26"/>
        <end position="167"/>
    </location>
</feature>
<organism evidence="2 3">
    <name type="scientific">Nannocystis pusilla</name>
    <dbReference type="NCBI Taxonomy" id="889268"/>
    <lineage>
        <taxon>Bacteria</taxon>
        <taxon>Pseudomonadati</taxon>
        <taxon>Myxococcota</taxon>
        <taxon>Polyangia</taxon>
        <taxon>Nannocystales</taxon>
        <taxon>Nannocystaceae</taxon>
        <taxon>Nannocystis</taxon>
    </lineage>
</organism>
<reference evidence="2" key="1">
    <citation type="submission" date="2022-11" db="EMBL/GenBank/DDBJ databases">
        <title>Minimal conservation of predation-associated metabolite biosynthetic gene clusters underscores biosynthetic potential of Myxococcota including descriptions for ten novel species: Archangium lansinium sp. nov., Myxococcus landrumus sp. nov., Nannocystis bai.</title>
        <authorList>
            <person name="Ahearne A."/>
            <person name="Stevens C."/>
            <person name="Phillips K."/>
        </authorList>
    </citation>
    <scope>NUCLEOTIDE SEQUENCE</scope>
    <source>
        <strain evidence="2">Na p29</strain>
    </source>
</reference>
<dbReference type="EMBL" id="JAPNKE010000002">
    <property type="protein sequence ID" value="MCY1012827.1"/>
    <property type="molecule type" value="Genomic_DNA"/>
</dbReference>
<evidence type="ECO:0000313" key="3">
    <source>
        <dbReference type="Proteomes" id="UP001150924"/>
    </source>
</evidence>
<keyword evidence="1" id="KW-0732">Signal</keyword>
<dbReference type="RefSeq" id="WP_267776369.1">
    <property type="nucleotide sequence ID" value="NZ_JAPNKE010000002.1"/>
</dbReference>
<proteinExistence type="predicted"/>
<comment type="caution">
    <text evidence="2">The sequence shown here is derived from an EMBL/GenBank/DDBJ whole genome shotgun (WGS) entry which is preliminary data.</text>
</comment>
<dbReference type="Proteomes" id="UP001150924">
    <property type="component" value="Unassembled WGS sequence"/>
</dbReference>
<feature type="signal peptide" evidence="1">
    <location>
        <begin position="1"/>
        <end position="25"/>
    </location>
</feature>
<evidence type="ECO:0000313" key="2">
    <source>
        <dbReference type="EMBL" id="MCY1012827.1"/>
    </source>
</evidence>
<protein>
    <submittedName>
        <fullName evidence="2">Uncharacterized protein</fullName>
    </submittedName>
</protein>